<evidence type="ECO:0000259" key="1">
    <source>
        <dbReference type="Pfam" id="PF01370"/>
    </source>
</evidence>
<keyword evidence="3" id="KW-1185">Reference proteome</keyword>
<accession>A0A975SQ10</accession>
<reference evidence="2" key="1">
    <citation type="submission" date="2020-11" db="EMBL/GenBank/DDBJ databases">
        <title>Azospira inquinata sp. nov.</title>
        <authorList>
            <person name="Moe W.M."/>
            <person name="Mikes M.C."/>
        </authorList>
    </citation>
    <scope>NUCLEOTIDE SEQUENCE</scope>
    <source>
        <strain evidence="2">Azo-3</strain>
    </source>
</reference>
<organism evidence="2 3">
    <name type="scientific">Azospira inquinata</name>
    <dbReference type="NCBI Taxonomy" id="2785627"/>
    <lineage>
        <taxon>Bacteria</taxon>
        <taxon>Pseudomonadati</taxon>
        <taxon>Pseudomonadota</taxon>
        <taxon>Betaproteobacteria</taxon>
        <taxon>Rhodocyclales</taxon>
        <taxon>Rhodocyclaceae</taxon>
        <taxon>Azospira</taxon>
    </lineage>
</organism>
<sequence>MALKNILLLGGSGFVGGHIAHLLSNQGGLRITIPTRRLERSRDLLPLPGVHLVEADINDPGVLLSLVKGQDAVINLVGILHSDSAQPYGKAFARAHVALPKKVVAAMKQAGVRRLLHMSALKADPQGPSEYLRSKGEGEAVVLAAKDDLEVTVFRPSVIFGQGDSFLTTFARLLRKAPLFPLGYPFARFQPVFVEDVARAFVDSLEDPASYGRSFDLCGPQIYTLRQLVEYVGKVTGYPRPVVRLPELVAYLQAGLMALAPRPLMSPDNLRSLQVDNVAEGRDRAPAGWLPTALEAVGPAYLNPHVGHAKLDSYRYRARR</sequence>
<feature type="domain" description="NAD-dependent epimerase/dehydratase" evidence="1">
    <location>
        <begin position="6"/>
        <end position="210"/>
    </location>
</feature>
<dbReference type="Proteomes" id="UP000683428">
    <property type="component" value="Chromosome"/>
</dbReference>
<dbReference type="EMBL" id="CP064782">
    <property type="protein sequence ID" value="QWT50392.1"/>
    <property type="molecule type" value="Genomic_DNA"/>
</dbReference>
<dbReference type="InterPro" id="IPR001509">
    <property type="entry name" value="Epimerase_deHydtase"/>
</dbReference>
<evidence type="ECO:0000313" key="2">
    <source>
        <dbReference type="EMBL" id="QWT50392.1"/>
    </source>
</evidence>
<dbReference type="GO" id="GO:0044877">
    <property type="term" value="F:protein-containing complex binding"/>
    <property type="evidence" value="ECO:0007669"/>
    <property type="project" value="TreeGrafter"/>
</dbReference>
<dbReference type="CDD" id="cd05271">
    <property type="entry name" value="NDUFA9_like_SDR_a"/>
    <property type="match status" value="1"/>
</dbReference>
<proteinExistence type="predicted"/>
<gene>
    <name evidence="2" type="ORF">Azoinq_07355</name>
</gene>
<dbReference type="PANTHER" id="PTHR12126">
    <property type="entry name" value="NADH-UBIQUINONE OXIDOREDUCTASE 39 KDA SUBUNIT-RELATED"/>
    <property type="match status" value="1"/>
</dbReference>
<dbReference type="PANTHER" id="PTHR12126:SF11">
    <property type="entry name" value="NADH DEHYDROGENASE [UBIQUINONE] 1 ALPHA SUBCOMPLEX SUBUNIT 9, MITOCHONDRIAL"/>
    <property type="match status" value="1"/>
</dbReference>
<dbReference type="AlphaFoldDB" id="A0A975SQ10"/>
<dbReference type="Pfam" id="PF01370">
    <property type="entry name" value="Epimerase"/>
    <property type="match status" value="1"/>
</dbReference>
<name>A0A975SQ10_9RHOO</name>
<evidence type="ECO:0000313" key="3">
    <source>
        <dbReference type="Proteomes" id="UP000683428"/>
    </source>
</evidence>
<dbReference type="RefSeq" id="WP_216130463.1">
    <property type="nucleotide sequence ID" value="NZ_CP064782.1"/>
</dbReference>
<dbReference type="InterPro" id="IPR051207">
    <property type="entry name" value="ComplexI_NDUFA9_subunit"/>
</dbReference>
<protein>
    <submittedName>
        <fullName evidence="2">Complex I NDUFA9 subunit family protein</fullName>
    </submittedName>
</protein>
<dbReference type="KEGG" id="aiq:Azoinq_07355"/>